<dbReference type="InterPro" id="IPR036400">
    <property type="entry name" value="Cyt_B5-like_heme/steroid_sf"/>
</dbReference>
<dbReference type="CDD" id="cd03506">
    <property type="entry name" value="Delta6-FADS-like"/>
    <property type="match status" value="1"/>
</dbReference>
<evidence type="ECO:0000259" key="2">
    <source>
        <dbReference type="Pfam" id="PF00487"/>
    </source>
</evidence>
<feature type="transmembrane region" description="Helical" evidence="1">
    <location>
        <begin position="119"/>
        <end position="137"/>
    </location>
</feature>
<evidence type="ECO:0000313" key="3">
    <source>
        <dbReference type="EMBL" id="QBK88667.1"/>
    </source>
</evidence>
<keyword evidence="1" id="KW-0472">Membrane</keyword>
<dbReference type="GO" id="GO:0006629">
    <property type="term" value="P:lipid metabolic process"/>
    <property type="evidence" value="ECO:0007669"/>
    <property type="project" value="InterPro"/>
</dbReference>
<dbReference type="PANTHER" id="PTHR19353">
    <property type="entry name" value="FATTY ACID DESATURASE 2"/>
    <property type="match status" value="1"/>
</dbReference>
<dbReference type="PROSITE" id="PS00191">
    <property type="entry name" value="CYTOCHROME_B5_1"/>
    <property type="match status" value="1"/>
</dbReference>
<dbReference type="Gene3D" id="3.10.120.10">
    <property type="entry name" value="Cytochrome b5-like heme/steroid binding domain"/>
    <property type="match status" value="1"/>
</dbReference>
<protein>
    <submittedName>
        <fullName evidence="3">Fatty acid desaturase</fullName>
    </submittedName>
</protein>
<keyword evidence="1" id="KW-0812">Transmembrane</keyword>
<feature type="transmembrane region" description="Helical" evidence="1">
    <location>
        <begin position="143"/>
        <end position="161"/>
    </location>
</feature>
<dbReference type="PANTHER" id="PTHR19353:SF75">
    <property type="entry name" value="FATTY ACID DESATURASE, PUTATIVE-RELATED"/>
    <property type="match status" value="1"/>
</dbReference>
<sequence>MEKIAKKDITWLHGCPYDLRDFIKKHPGGDQIKVAFGEKDVTALYYSYHPSHKINPDSENSYKLETILENYRLEEPLEDKNKYENMEYEYNSDLALEIKDAVDEYFKKNSISKFANRKWWFKTVIYMSLNILFDIWYLWSPNYVNAMLFGISVAFVALNVTHDANHGSVSRYYPWINQLLGRTSDWLGHSQYDWSKKHTISHHQYTNDEQLDYNSDRLKYILNFSNRNKNWFHRNFQGIYMWVVLPIPWILLSFKFKDIIVKDGLVACILRIFFIYRLYVNPIMHHGLFHGFLIGTTTALSGTIILSYLFNLSHHFVGVYRENLKEGDDWYKHQIISSSDYGGHISSLLTGGLNIQIIHHLFPRINSIHYVTLQPIVEKICIKHGVKYVKFDGICQNILSTMKYFGLPSFISNRLNVVNNHNYKQN</sequence>
<proteinExistence type="predicted"/>
<name>A0A481Z0S0_9VIRU</name>
<dbReference type="InterPro" id="IPR012171">
    <property type="entry name" value="Fatty_acid_desaturase"/>
</dbReference>
<gene>
    <name evidence="3" type="ORF">LCMiAC01_03450</name>
</gene>
<dbReference type="InterPro" id="IPR005804">
    <property type="entry name" value="FA_desaturase_dom"/>
</dbReference>
<keyword evidence="1" id="KW-1133">Transmembrane helix</keyword>
<feature type="transmembrane region" description="Helical" evidence="1">
    <location>
        <begin position="291"/>
        <end position="310"/>
    </location>
</feature>
<feature type="transmembrane region" description="Helical" evidence="1">
    <location>
        <begin position="236"/>
        <end position="254"/>
    </location>
</feature>
<accession>A0A481Z0S0</accession>
<dbReference type="GO" id="GO:0016717">
    <property type="term" value="F:oxidoreductase activity, acting on paired donors, with oxidation of a pair of donors resulting in the reduction of molecular oxygen to two molecules of water"/>
    <property type="evidence" value="ECO:0007669"/>
    <property type="project" value="TreeGrafter"/>
</dbReference>
<evidence type="ECO:0000256" key="1">
    <source>
        <dbReference type="SAM" id="Phobius"/>
    </source>
</evidence>
<dbReference type="PIRSF" id="PIRSF015921">
    <property type="entry name" value="FA_sphinglp_des"/>
    <property type="match status" value="1"/>
</dbReference>
<dbReference type="GO" id="GO:0016020">
    <property type="term" value="C:membrane"/>
    <property type="evidence" value="ECO:0007669"/>
    <property type="project" value="TreeGrafter"/>
</dbReference>
<feature type="transmembrane region" description="Helical" evidence="1">
    <location>
        <begin position="260"/>
        <end position="279"/>
    </location>
</feature>
<dbReference type="InterPro" id="IPR018506">
    <property type="entry name" value="Cyt_B5_heme-BS"/>
</dbReference>
<feature type="domain" description="Fatty acid desaturase" evidence="2">
    <location>
        <begin position="142"/>
        <end position="390"/>
    </location>
</feature>
<dbReference type="GO" id="GO:0020037">
    <property type="term" value="F:heme binding"/>
    <property type="evidence" value="ECO:0007669"/>
    <property type="project" value="InterPro"/>
</dbReference>
<dbReference type="SUPFAM" id="SSF55856">
    <property type="entry name" value="Cytochrome b5-like heme/steroid binding domain"/>
    <property type="match status" value="1"/>
</dbReference>
<reference evidence="3" key="1">
    <citation type="journal article" date="2019" name="MBio">
        <title>Virus Genomes from Deep Sea Sediments Expand the Ocean Megavirome and Support Independent Origins of Viral Gigantism.</title>
        <authorList>
            <person name="Backstrom D."/>
            <person name="Yutin N."/>
            <person name="Jorgensen S.L."/>
            <person name="Dharamshi J."/>
            <person name="Homa F."/>
            <person name="Zaremba-Niedwiedzka K."/>
            <person name="Spang A."/>
            <person name="Wolf Y.I."/>
            <person name="Koonin E.V."/>
            <person name="Ettema T.J."/>
        </authorList>
    </citation>
    <scope>NUCLEOTIDE SEQUENCE</scope>
</reference>
<dbReference type="EMBL" id="MK500394">
    <property type="protein sequence ID" value="QBK88667.1"/>
    <property type="molecule type" value="Genomic_DNA"/>
</dbReference>
<organism evidence="3">
    <name type="scientific">Mimivirus LCMiAC01</name>
    <dbReference type="NCBI Taxonomy" id="2506608"/>
    <lineage>
        <taxon>Viruses</taxon>
        <taxon>Varidnaviria</taxon>
        <taxon>Bamfordvirae</taxon>
        <taxon>Nucleocytoviricota</taxon>
        <taxon>Megaviricetes</taxon>
        <taxon>Imitervirales</taxon>
        <taxon>Mimiviridae</taxon>
        <taxon>Klosneuvirinae</taxon>
    </lineage>
</organism>
<dbReference type="Pfam" id="PF00487">
    <property type="entry name" value="FA_desaturase"/>
    <property type="match status" value="1"/>
</dbReference>